<dbReference type="InterPro" id="IPR036020">
    <property type="entry name" value="WW_dom_sf"/>
</dbReference>
<feature type="compositionally biased region" description="Low complexity" evidence="1">
    <location>
        <begin position="237"/>
        <end position="250"/>
    </location>
</feature>
<dbReference type="STRING" id="283909.R7TF43"/>
<evidence type="ECO:0000313" key="3">
    <source>
        <dbReference type="EMBL" id="ELT92368.1"/>
    </source>
</evidence>
<accession>R7TF43</accession>
<feature type="region of interest" description="Disordered" evidence="1">
    <location>
        <begin position="376"/>
        <end position="438"/>
    </location>
</feature>
<organism evidence="3">
    <name type="scientific">Capitella teleta</name>
    <name type="common">Polychaete worm</name>
    <dbReference type="NCBI Taxonomy" id="283909"/>
    <lineage>
        <taxon>Eukaryota</taxon>
        <taxon>Metazoa</taxon>
        <taxon>Spiralia</taxon>
        <taxon>Lophotrochozoa</taxon>
        <taxon>Annelida</taxon>
        <taxon>Polychaeta</taxon>
        <taxon>Sedentaria</taxon>
        <taxon>Scolecida</taxon>
        <taxon>Capitellidae</taxon>
        <taxon>Capitella</taxon>
    </lineage>
</organism>
<name>R7TF43_CAPTE</name>
<feature type="compositionally biased region" description="Basic and acidic residues" evidence="1">
    <location>
        <begin position="119"/>
        <end position="131"/>
    </location>
</feature>
<keyword evidence="5" id="KW-1185">Reference proteome</keyword>
<evidence type="ECO:0000259" key="2">
    <source>
        <dbReference type="PROSITE" id="PS50020"/>
    </source>
</evidence>
<dbReference type="EMBL" id="AMQN01002844">
    <property type="status" value="NOT_ANNOTATED_CDS"/>
    <property type="molecule type" value="Genomic_DNA"/>
</dbReference>
<dbReference type="PROSITE" id="PS01159">
    <property type="entry name" value="WW_DOMAIN_1"/>
    <property type="match status" value="1"/>
</dbReference>
<dbReference type="InterPro" id="IPR001202">
    <property type="entry name" value="WW_dom"/>
</dbReference>
<evidence type="ECO:0000256" key="1">
    <source>
        <dbReference type="SAM" id="MobiDB-lite"/>
    </source>
</evidence>
<sequence length="544" mass="60184">MEAKPQWYNMPLPSGWEAKYDPTQKKFFFINHVTKTTSWDDPRIVVYQEQQKQQAQRHQPPTQPQPQSWQQASPFRQQRENRGHDNIAMNDLKGWRKDVYETYGMQVETVPRPDSPVGSHHEPSHGVTPDPEKVRKLCQMFPTATESQVKDLLSLRNNVEGLTIVDLEKGGHERKVGNAQALMLMKLHQEFPDADKDAIKGFIRSADGDEAAVRLQLQEMGFASKTSAPAPRHHSPVRVSSPKPSKPSISEQQKEQRSFVSLSFFIKFQIFLLSLVLKKLKSEFPEASSFVVSAALDSCDHNESTARSILKSSYSAPSQSASSAHTATTSSGYTPYTPSQTVTTTEATEGNIGVFFPDIFSEVKPAAKPISNLREIARSSPSPPHTSTSTPSPPPQKPAAKPKSSTKKKKSVKTKTSPKKSPAKVMNYRSENRMQATGPNRALARGADKNLLMRDYVSVDGPDKENCVGHDSTLVQGRDLSLPQGHNVELNKGSPARVATGGLRMRAVFGRQFSKDHHKHTNNNALVEIHGLLIFGVSLALVAA</sequence>
<evidence type="ECO:0000313" key="4">
    <source>
        <dbReference type="EnsemblMetazoa" id="CapteP191246"/>
    </source>
</evidence>
<dbReference type="OrthoDB" id="2020426at2759"/>
<feature type="region of interest" description="Disordered" evidence="1">
    <location>
        <begin position="313"/>
        <end position="344"/>
    </location>
</feature>
<reference evidence="3 5" key="2">
    <citation type="journal article" date="2013" name="Nature">
        <title>Insights into bilaterian evolution from three spiralian genomes.</title>
        <authorList>
            <person name="Simakov O."/>
            <person name="Marletaz F."/>
            <person name="Cho S.J."/>
            <person name="Edsinger-Gonzales E."/>
            <person name="Havlak P."/>
            <person name="Hellsten U."/>
            <person name="Kuo D.H."/>
            <person name="Larsson T."/>
            <person name="Lv J."/>
            <person name="Arendt D."/>
            <person name="Savage R."/>
            <person name="Osoegawa K."/>
            <person name="de Jong P."/>
            <person name="Grimwood J."/>
            <person name="Chapman J.A."/>
            <person name="Shapiro H."/>
            <person name="Aerts A."/>
            <person name="Otillar R.P."/>
            <person name="Terry A.Y."/>
            <person name="Boore J.L."/>
            <person name="Grigoriev I.V."/>
            <person name="Lindberg D.R."/>
            <person name="Seaver E.C."/>
            <person name="Weisblat D.A."/>
            <person name="Putnam N.H."/>
            <person name="Rokhsar D.S."/>
        </authorList>
    </citation>
    <scope>NUCLEOTIDE SEQUENCE</scope>
    <source>
        <strain evidence="3 5">I ESC-2004</strain>
    </source>
</reference>
<dbReference type="SUPFAM" id="SSF51045">
    <property type="entry name" value="WW domain"/>
    <property type="match status" value="1"/>
</dbReference>
<dbReference type="SMART" id="SM00456">
    <property type="entry name" value="WW"/>
    <property type="match status" value="1"/>
</dbReference>
<reference evidence="4" key="3">
    <citation type="submission" date="2015-06" db="UniProtKB">
        <authorList>
            <consortium name="EnsemblMetazoa"/>
        </authorList>
    </citation>
    <scope>IDENTIFICATION</scope>
</reference>
<proteinExistence type="predicted"/>
<evidence type="ECO:0000313" key="5">
    <source>
        <dbReference type="Proteomes" id="UP000014760"/>
    </source>
</evidence>
<dbReference type="CDD" id="cd00201">
    <property type="entry name" value="WW"/>
    <property type="match status" value="1"/>
</dbReference>
<protein>
    <recommendedName>
        <fullName evidence="2">WW domain-containing protein</fullName>
    </recommendedName>
</protein>
<dbReference type="Pfam" id="PF00397">
    <property type="entry name" value="WW"/>
    <property type="match status" value="1"/>
</dbReference>
<dbReference type="EnsemblMetazoa" id="CapteT191246">
    <property type="protein sequence ID" value="CapteP191246"/>
    <property type="gene ID" value="CapteG191246"/>
</dbReference>
<dbReference type="OMA" id="ADYNEND"/>
<gene>
    <name evidence="3" type="ORF">CAPTEDRAFT_191246</name>
</gene>
<feature type="compositionally biased region" description="Basic residues" evidence="1">
    <location>
        <begin position="404"/>
        <end position="422"/>
    </location>
</feature>
<dbReference type="HOGENOM" id="CLU_026323_0_0_1"/>
<feature type="region of interest" description="Disordered" evidence="1">
    <location>
        <begin position="40"/>
        <end position="88"/>
    </location>
</feature>
<dbReference type="EMBL" id="KB310159">
    <property type="protein sequence ID" value="ELT92368.1"/>
    <property type="molecule type" value="Genomic_DNA"/>
</dbReference>
<dbReference type="Proteomes" id="UP000014760">
    <property type="component" value="Unassembled WGS sequence"/>
</dbReference>
<dbReference type="AlphaFoldDB" id="R7TF43"/>
<reference evidence="5" key="1">
    <citation type="submission" date="2012-12" db="EMBL/GenBank/DDBJ databases">
        <authorList>
            <person name="Hellsten U."/>
            <person name="Grimwood J."/>
            <person name="Chapman J.A."/>
            <person name="Shapiro H."/>
            <person name="Aerts A."/>
            <person name="Otillar R.P."/>
            <person name="Terry A.Y."/>
            <person name="Boore J.L."/>
            <person name="Simakov O."/>
            <person name="Marletaz F."/>
            <person name="Cho S.-J."/>
            <person name="Edsinger-Gonzales E."/>
            <person name="Havlak P."/>
            <person name="Kuo D.-H."/>
            <person name="Larsson T."/>
            <person name="Lv J."/>
            <person name="Arendt D."/>
            <person name="Savage R."/>
            <person name="Osoegawa K."/>
            <person name="de Jong P."/>
            <person name="Lindberg D.R."/>
            <person name="Seaver E.C."/>
            <person name="Weisblat D.A."/>
            <person name="Putnam N.H."/>
            <person name="Grigoriev I.V."/>
            <person name="Rokhsar D.S."/>
        </authorList>
    </citation>
    <scope>NUCLEOTIDE SEQUENCE</scope>
    <source>
        <strain evidence="5">I ESC-2004</strain>
    </source>
</reference>
<dbReference type="PROSITE" id="PS50020">
    <property type="entry name" value="WW_DOMAIN_2"/>
    <property type="match status" value="1"/>
</dbReference>
<dbReference type="Gene3D" id="2.20.70.10">
    <property type="match status" value="1"/>
</dbReference>
<feature type="region of interest" description="Disordered" evidence="1">
    <location>
        <begin position="224"/>
        <end position="252"/>
    </location>
</feature>
<feature type="domain" description="WW" evidence="2">
    <location>
        <begin position="10"/>
        <end position="44"/>
    </location>
</feature>
<feature type="compositionally biased region" description="Low complexity" evidence="1">
    <location>
        <begin position="48"/>
        <end position="71"/>
    </location>
</feature>
<feature type="region of interest" description="Disordered" evidence="1">
    <location>
        <begin position="109"/>
        <end position="131"/>
    </location>
</feature>